<dbReference type="GO" id="GO:0060090">
    <property type="term" value="F:molecular adaptor activity"/>
    <property type="evidence" value="ECO:0007669"/>
    <property type="project" value="Ensembl"/>
</dbReference>
<keyword evidence="3" id="KW-0999">Mitochondrion inner membrane</keyword>
<dbReference type="GO" id="GO:0006909">
    <property type="term" value="P:phagocytosis"/>
    <property type="evidence" value="ECO:0007669"/>
    <property type="project" value="Ensembl"/>
</dbReference>
<evidence type="ECO:0000256" key="6">
    <source>
        <dbReference type="ARBA" id="ARBA00023136"/>
    </source>
</evidence>
<proteinExistence type="predicted"/>
<dbReference type="GO" id="GO:0043022">
    <property type="term" value="F:ribosome binding"/>
    <property type="evidence" value="ECO:0007669"/>
    <property type="project" value="InterPro"/>
</dbReference>
<evidence type="ECO:0000259" key="9">
    <source>
        <dbReference type="PROSITE" id="PS51758"/>
    </source>
</evidence>
<dbReference type="GO" id="GO:0050727">
    <property type="term" value="P:regulation of inflammatory response"/>
    <property type="evidence" value="ECO:0007669"/>
    <property type="project" value="Ensembl"/>
</dbReference>
<dbReference type="PANTHER" id="PTHR14009:SF13">
    <property type="entry name" value="LETM1 DOMAIN-CONTAINING PROTEIN 1"/>
    <property type="match status" value="1"/>
</dbReference>
<dbReference type="GO" id="GO:0034142">
    <property type="term" value="P:toll-like receptor 4 signaling pathway"/>
    <property type="evidence" value="ECO:0007669"/>
    <property type="project" value="Ensembl"/>
</dbReference>
<dbReference type="InterPro" id="IPR044202">
    <property type="entry name" value="LETM1/MDM38-like"/>
</dbReference>
<dbReference type="AlphaFoldDB" id="A0A8D0BTG6"/>
<dbReference type="Proteomes" id="UP000694421">
    <property type="component" value="Unplaced"/>
</dbReference>
<dbReference type="GO" id="GO:0120162">
    <property type="term" value="P:positive regulation of cold-induced thermogenesis"/>
    <property type="evidence" value="ECO:0007669"/>
    <property type="project" value="Ensembl"/>
</dbReference>
<evidence type="ECO:0000256" key="5">
    <source>
        <dbReference type="ARBA" id="ARBA00023128"/>
    </source>
</evidence>
<reference evidence="10" key="2">
    <citation type="submission" date="2025-09" db="UniProtKB">
        <authorList>
            <consortium name="Ensembl"/>
        </authorList>
    </citation>
    <scope>IDENTIFICATION</scope>
</reference>
<evidence type="ECO:0000256" key="8">
    <source>
        <dbReference type="SAM" id="Phobius"/>
    </source>
</evidence>
<name>A0A8D0BTG6_SALMN</name>
<dbReference type="GO" id="GO:0006754">
    <property type="term" value="P:ATP biosynthetic process"/>
    <property type="evidence" value="ECO:0007669"/>
    <property type="project" value="Ensembl"/>
</dbReference>
<evidence type="ECO:0000256" key="4">
    <source>
        <dbReference type="ARBA" id="ARBA00022989"/>
    </source>
</evidence>
<dbReference type="OMA" id="EGGVHNM"/>
<sequence>MSLLLGWRGCVRHARQLRLGHYGVPVPAASLYRALRPPEPPPALRLRHPAYQFSAKTNSKNVLSAIVSKIRLMNKKYERFLERTFPRFYQLYSTFLKGFQVFISEFKEIRRIKANMSHKNIQVHQLPYREMERLRQFRRDLIKAIPVGILSIPPFANYLVFLLMYLFPRQLLIRHFWTPKQHAEFLDTYHNMRKEAYTEVIDGLIQMSQLVADPKLQKQMLDLCKKVQKGVHPDISELKAVRMLFVAHPFGIQQLKVQQVKILSRVLFLTPRLPSALLRYRLRSHLSELYQLDQAMLKLGTGELSDNEVQVACYTRGLNSVHLHPLACRTWLNQWLALSSSLNDSETSLLAHSMVLLSTNFTFSSNH</sequence>
<dbReference type="GO" id="GO:0051560">
    <property type="term" value="P:mitochondrial calcium ion homeostasis"/>
    <property type="evidence" value="ECO:0007669"/>
    <property type="project" value="Ensembl"/>
</dbReference>
<keyword evidence="4 8" id="KW-1133">Transmembrane helix</keyword>
<protein>
    <submittedName>
        <fullName evidence="10">LETM1 domain containing 1</fullName>
    </submittedName>
</protein>
<dbReference type="GO" id="GO:0032496">
    <property type="term" value="P:response to lipopolysaccharide"/>
    <property type="evidence" value="ECO:0007669"/>
    <property type="project" value="Ensembl"/>
</dbReference>
<feature type="transmembrane region" description="Helical" evidence="8">
    <location>
        <begin position="141"/>
        <end position="167"/>
    </location>
</feature>
<evidence type="ECO:0000256" key="3">
    <source>
        <dbReference type="ARBA" id="ARBA00022792"/>
    </source>
</evidence>
<accession>A0A8D0BTG6</accession>
<evidence type="ECO:0000313" key="11">
    <source>
        <dbReference type="Proteomes" id="UP000694421"/>
    </source>
</evidence>
<dbReference type="GO" id="GO:0038061">
    <property type="term" value="P:non-canonical NF-kappaB signal transduction"/>
    <property type="evidence" value="ECO:0007669"/>
    <property type="project" value="Ensembl"/>
</dbReference>
<dbReference type="Ensembl" id="ENSSMRT00000012658.1">
    <property type="protein sequence ID" value="ENSSMRP00000010856.1"/>
    <property type="gene ID" value="ENSSMRG00000008589.1"/>
</dbReference>
<dbReference type="GeneTree" id="ENSGT00950000183167"/>
<evidence type="ECO:0000256" key="1">
    <source>
        <dbReference type="ARBA" id="ARBA00004434"/>
    </source>
</evidence>
<evidence type="ECO:0000256" key="7">
    <source>
        <dbReference type="PROSITE-ProRule" id="PRU01094"/>
    </source>
</evidence>
<dbReference type="GO" id="GO:0005743">
    <property type="term" value="C:mitochondrial inner membrane"/>
    <property type="evidence" value="ECO:0007669"/>
    <property type="project" value="UniProtKB-SubCell"/>
</dbReference>
<dbReference type="GO" id="GO:0050764">
    <property type="term" value="P:regulation of phagocytosis"/>
    <property type="evidence" value="ECO:0007669"/>
    <property type="project" value="Ensembl"/>
</dbReference>
<keyword evidence="5 7" id="KW-0496">Mitochondrion</keyword>
<dbReference type="GO" id="GO:0005730">
    <property type="term" value="C:nucleolus"/>
    <property type="evidence" value="ECO:0007669"/>
    <property type="project" value="Ensembl"/>
</dbReference>
<dbReference type="Pfam" id="PF07766">
    <property type="entry name" value="LETM1_RBD"/>
    <property type="match status" value="1"/>
</dbReference>
<keyword evidence="2 8" id="KW-0812">Transmembrane</keyword>
<keyword evidence="11" id="KW-1185">Reference proteome</keyword>
<dbReference type="PROSITE" id="PS51758">
    <property type="entry name" value="LETM1_RBD"/>
    <property type="match status" value="1"/>
</dbReference>
<dbReference type="GO" id="GO:1903409">
    <property type="term" value="P:reactive oxygen species biosynthetic process"/>
    <property type="evidence" value="ECO:0007669"/>
    <property type="project" value="Ensembl"/>
</dbReference>
<reference evidence="10" key="1">
    <citation type="submission" date="2025-08" db="UniProtKB">
        <authorList>
            <consortium name="Ensembl"/>
        </authorList>
    </citation>
    <scope>IDENTIFICATION</scope>
</reference>
<dbReference type="GO" id="GO:0005654">
    <property type="term" value="C:nucleoplasm"/>
    <property type="evidence" value="ECO:0007669"/>
    <property type="project" value="Ensembl"/>
</dbReference>
<dbReference type="GO" id="GO:0007005">
    <property type="term" value="P:mitochondrion organization"/>
    <property type="evidence" value="ECO:0007669"/>
    <property type="project" value="Ensembl"/>
</dbReference>
<dbReference type="PANTHER" id="PTHR14009">
    <property type="entry name" value="LEUCINE ZIPPER-EF-HAND CONTAINING TRANSMEMBRANE PROTEIN"/>
    <property type="match status" value="1"/>
</dbReference>
<dbReference type="InterPro" id="IPR033122">
    <property type="entry name" value="LETM1-like_RBD"/>
</dbReference>
<dbReference type="GO" id="GO:0045815">
    <property type="term" value="P:transcription initiation-coupled chromatin remodeling"/>
    <property type="evidence" value="ECO:0007669"/>
    <property type="project" value="Ensembl"/>
</dbReference>
<organism evidence="10 11">
    <name type="scientific">Salvator merianae</name>
    <name type="common">Argentine black and white tegu</name>
    <name type="synonym">Tupinambis merianae</name>
    <dbReference type="NCBI Taxonomy" id="96440"/>
    <lineage>
        <taxon>Eukaryota</taxon>
        <taxon>Metazoa</taxon>
        <taxon>Chordata</taxon>
        <taxon>Craniata</taxon>
        <taxon>Vertebrata</taxon>
        <taxon>Euteleostomi</taxon>
        <taxon>Lepidosauria</taxon>
        <taxon>Squamata</taxon>
        <taxon>Bifurcata</taxon>
        <taxon>Unidentata</taxon>
        <taxon>Episquamata</taxon>
        <taxon>Laterata</taxon>
        <taxon>Teiioidea</taxon>
        <taxon>Teiidae</taxon>
        <taxon>Salvator</taxon>
    </lineage>
</organism>
<evidence type="ECO:0000256" key="2">
    <source>
        <dbReference type="ARBA" id="ARBA00022692"/>
    </source>
</evidence>
<comment type="subcellular location">
    <subcellularLocation>
        <location evidence="1">Mitochondrion inner membrane</location>
        <topology evidence="1">Single-pass membrane protein</topology>
    </subcellularLocation>
</comment>
<dbReference type="GO" id="GO:0006954">
    <property type="term" value="P:inflammatory response"/>
    <property type="evidence" value="ECO:0007669"/>
    <property type="project" value="Ensembl"/>
</dbReference>
<feature type="domain" description="Letm1 RBD" evidence="9">
    <location>
        <begin position="184"/>
        <end position="367"/>
    </location>
</feature>
<keyword evidence="6 8" id="KW-0472">Membrane</keyword>
<evidence type="ECO:0000313" key="10">
    <source>
        <dbReference type="Ensembl" id="ENSSMRP00000010856.1"/>
    </source>
</evidence>